<name>A0A6M1TDI7_9BACT</name>
<dbReference type="AlphaFoldDB" id="A0A6M1TDI7"/>
<gene>
    <name evidence="2" type="ORF">G3569_07685</name>
</gene>
<protein>
    <submittedName>
        <fullName evidence="2">Uncharacterized protein</fullName>
    </submittedName>
</protein>
<keyword evidence="1" id="KW-0732">Signal</keyword>
<feature type="chain" id="PRO_5026895970" evidence="1">
    <location>
        <begin position="20"/>
        <end position="195"/>
    </location>
</feature>
<keyword evidence="3" id="KW-1185">Reference proteome</keyword>
<feature type="signal peptide" evidence="1">
    <location>
        <begin position="1"/>
        <end position="19"/>
    </location>
</feature>
<dbReference type="RefSeq" id="WP_165267750.1">
    <property type="nucleotide sequence ID" value="NZ_JAALLS010000008.1"/>
</dbReference>
<dbReference type="PROSITE" id="PS51257">
    <property type="entry name" value="PROKAR_LIPOPROTEIN"/>
    <property type="match status" value="1"/>
</dbReference>
<accession>A0A6M1TDI7</accession>
<evidence type="ECO:0000313" key="3">
    <source>
        <dbReference type="Proteomes" id="UP000479132"/>
    </source>
</evidence>
<dbReference type="EMBL" id="JAALLS010000008">
    <property type="protein sequence ID" value="NGP88232.1"/>
    <property type="molecule type" value="Genomic_DNA"/>
</dbReference>
<reference evidence="2 3" key="1">
    <citation type="submission" date="2020-02" db="EMBL/GenBank/DDBJ databases">
        <title>Aliifodinibius halophilus 2W32, complete genome.</title>
        <authorList>
            <person name="Li Y."/>
            <person name="Wu S."/>
        </authorList>
    </citation>
    <scope>NUCLEOTIDE SEQUENCE [LARGE SCALE GENOMIC DNA]</scope>
    <source>
        <strain evidence="2 3">2W32</strain>
    </source>
</reference>
<comment type="caution">
    <text evidence="2">The sequence shown here is derived from an EMBL/GenBank/DDBJ whole genome shotgun (WGS) entry which is preliminary data.</text>
</comment>
<proteinExistence type="predicted"/>
<evidence type="ECO:0000313" key="2">
    <source>
        <dbReference type="EMBL" id="NGP88232.1"/>
    </source>
</evidence>
<dbReference type="Proteomes" id="UP000479132">
    <property type="component" value="Unassembled WGS sequence"/>
</dbReference>
<sequence>MNKSILITFLLCSALLAGACSDSGTGAEDELKPLDFTTSPTSELSQIVNNTPSDFTWDFYNDNILLGLEPKPDSFEGEIVLSVFQVQNGEVTNRLTSDPVGTNLEELSAGLSTAEMYPDSPWFRGSEWANDSPIWVPSTQWYPGSMWAPSEIENKALSQNDLSAGETLVVIYPHLPGESEREVLTQPYGIVFSEN</sequence>
<organism evidence="2 3">
    <name type="scientific">Fodinibius halophilus</name>
    <dbReference type="NCBI Taxonomy" id="1736908"/>
    <lineage>
        <taxon>Bacteria</taxon>
        <taxon>Pseudomonadati</taxon>
        <taxon>Balneolota</taxon>
        <taxon>Balneolia</taxon>
        <taxon>Balneolales</taxon>
        <taxon>Balneolaceae</taxon>
        <taxon>Fodinibius</taxon>
    </lineage>
</organism>
<evidence type="ECO:0000256" key="1">
    <source>
        <dbReference type="SAM" id="SignalP"/>
    </source>
</evidence>